<dbReference type="GO" id="GO:0019172">
    <property type="term" value="F:glyoxalase III activity"/>
    <property type="evidence" value="ECO:0007669"/>
    <property type="project" value="UniProtKB-EC"/>
</dbReference>
<dbReference type="AlphaFoldDB" id="A0AA39XWV6"/>
<keyword evidence="2" id="KW-0346">Stress response</keyword>
<evidence type="ECO:0000313" key="8">
    <source>
        <dbReference type="Proteomes" id="UP001174936"/>
    </source>
</evidence>
<comment type="catalytic activity">
    <reaction evidence="5">
        <text>methylglyoxal + H2O = (R)-lactate + H(+)</text>
        <dbReference type="Rhea" id="RHEA:27754"/>
        <dbReference type="ChEBI" id="CHEBI:15377"/>
        <dbReference type="ChEBI" id="CHEBI:15378"/>
        <dbReference type="ChEBI" id="CHEBI:16004"/>
        <dbReference type="ChEBI" id="CHEBI:17158"/>
        <dbReference type="EC" id="4.2.1.130"/>
    </reaction>
</comment>
<evidence type="ECO:0000256" key="5">
    <source>
        <dbReference type="ARBA" id="ARBA00048082"/>
    </source>
</evidence>
<accession>A0AA39XWV6</accession>
<reference evidence="7" key="1">
    <citation type="submission" date="2023-06" db="EMBL/GenBank/DDBJ databases">
        <title>Genome-scale phylogeny and comparative genomics of the fungal order Sordariales.</title>
        <authorList>
            <consortium name="Lawrence Berkeley National Laboratory"/>
            <person name="Hensen N."/>
            <person name="Bonometti L."/>
            <person name="Westerberg I."/>
            <person name="Brannstrom I.O."/>
            <person name="Guillou S."/>
            <person name="Cros-Aarteil S."/>
            <person name="Calhoun S."/>
            <person name="Haridas S."/>
            <person name="Kuo A."/>
            <person name="Mondo S."/>
            <person name="Pangilinan J."/>
            <person name="Riley R."/>
            <person name="Labutti K."/>
            <person name="Andreopoulos B."/>
            <person name="Lipzen A."/>
            <person name="Chen C."/>
            <person name="Yanf M."/>
            <person name="Daum C."/>
            <person name="Ng V."/>
            <person name="Clum A."/>
            <person name="Steindorff A."/>
            <person name="Ohm R."/>
            <person name="Martin F."/>
            <person name="Silar P."/>
            <person name="Natvig D."/>
            <person name="Lalanne C."/>
            <person name="Gautier V."/>
            <person name="Ament-Velasquez S.L."/>
            <person name="Kruys A."/>
            <person name="Hutchinson M.I."/>
            <person name="Powell A.J."/>
            <person name="Barry K."/>
            <person name="Miller A.N."/>
            <person name="Grigoriev I.V."/>
            <person name="Debuchy R."/>
            <person name="Gladieux P."/>
            <person name="Thoren M.H."/>
            <person name="Johannesson H."/>
        </authorList>
    </citation>
    <scope>NUCLEOTIDE SEQUENCE</scope>
    <source>
        <strain evidence="7">SMH2532-1</strain>
    </source>
</reference>
<dbReference type="PANTHER" id="PTHR48094:SF11">
    <property type="entry name" value="GLUTATHIONE-INDEPENDENT GLYOXALASE HSP31-RELATED"/>
    <property type="match status" value="1"/>
</dbReference>
<feature type="domain" description="DJ-1/PfpI" evidence="6">
    <location>
        <begin position="28"/>
        <end position="225"/>
    </location>
</feature>
<dbReference type="GO" id="GO:0019243">
    <property type="term" value="P:methylglyoxal catabolic process to D-lactate via S-lactoyl-glutathione"/>
    <property type="evidence" value="ECO:0007669"/>
    <property type="project" value="TreeGrafter"/>
</dbReference>
<comment type="caution">
    <text evidence="7">The sequence shown here is derived from an EMBL/GenBank/DDBJ whole genome shotgun (WGS) entry which is preliminary data.</text>
</comment>
<keyword evidence="8" id="KW-1185">Reference proteome</keyword>
<keyword evidence="3" id="KW-0456">Lyase</keyword>
<dbReference type="Gene3D" id="3.40.50.880">
    <property type="match status" value="1"/>
</dbReference>
<evidence type="ECO:0000256" key="3">
    <source>
        <dbReference type="ARBA" id="ARBA00023239"/>
    </source>
</evidence>
<dbReference type="EMBL" id="JAULSV010000006">
    <property type="protein sequence ID" value="KAK0641743.1"/>
    <property type="molecule type" value="Genomic_DNA"/>
</dbReference>
<gene>
    <name evidence="7" type="ORF">B0T16DRAFT_420460</name>
</gene>
<dbReference type="InterPro" id="IPR029062">
    <property type="entry name" value="Class_I_gatase-like"/>
</dbReference>
<dbReference type="CDD" id="cd03141">
    <property type="entry name" value="GATase1_Hsp31_like"/>
    <property type="match status" value="1"/>
</dbReference>
<dbReference type="Pfam" id="PF01965">
    <property type="entry name" value="DJ-1_PfpI"/>
    <property type="match status" value="1"/>
</dbReference>
<dbReference type="PANTHER" id="PTHR48094">
    <property type="entry name" value="PROTEIN/NUCLEIC ACID DEGLYCASE DJ-1-RELATED"/>
    <property type="match status" value="1"/>
</dbReference>
<dbReference type="SUPFAM" id="SSF52317">
    <property type="entry name" value="Class I glutamine amidotransferase-like"/>
    <property type="match status" value="1"/>
</dbReference>
<name>A0AA39XWV6_9PEZI</name>
<organism evidence="7 8">
    <name type="scientific">Cercophora newfieldiana</name>
    <dbReference type="NCBI Taxonomy" id="92897"/>
    <lineage>
        <taxon>Eukaryota</taxon>
        <taxon>Fungi</taxon>
        <taxon>Dikarya</taxon>
        <taxon>Ascomycota</taxon>
        <taxon>Pezizomycotina</taxon>
        <taxon>Sordariomycetes</taxon>
        <taxon>Sordariomycetidae</taxon>
        <taxon>Sordariales</taxon>
        <taxon>Lasiosphaeriaceae</taxon>
        <taxon>Cercophora</taxon>
    </lineage>
</organism>
<evidence type="ECO:0000256" key="4">
    <source>
        <dbReference type="ARBA" id="ARBA00038493"/>
    </source>
</evidence>
<dbReference type="EC" id="4.2.1.130" evidence="1"/>
<dbReference type="InterPro" id="IPR002818">
    <property type="entry name" value="DJ-1/PfpI"/>
</dbReference>
<evidence type="ECO:0000256" key="1">
    <source>
        <dbReference type="ARBA" id="ARBA00013134"/>
    </source>
</evidence>
<dbReference type="GO" id="GO:0005737">
    <property type="term" value="C:cytoplasm"/>
    <property type="evidence" value="ECO:0007669"/>
    <property type="project" value="TreeGrafter"/>
</dbReference>
<dbReference type="InterPro" id="IPR050325">
    <property type="entry name" value="Prot/Nucl_acid_deglycase"/>
</dbReference>
<evidence type="ECO:0000256" key="2">
    <source>
        <dbReference type="ARBA" id="ARBA00023016"/>
    </source>
</evidence>
<proteinExistence type="inferred from homology"/>
<comment type="similarity">
    <text evidence="4">Belongs to the peptidase C56 family. HSP31-like subfamily.</text>
</comment>
<dbReference type="Proteomes" id="UP001174936">
    <property type="component" value="Unassembled WGS sequence"/>
</dbReference>
<protein>
    <recommendedName>
        <fullName evidence="1">D-lactate dehydratase</fullName>
        <ecNumber evidence="1">4.2.1.130</ecNumber>
    </recommendedName>
</protein>
<sequence>MAPKILIILTSHDKLGTTGKPTGWFLPELAHPYDEFTSAGFEIATASPAGGIAPLDPGSIEMFKEDPSSVAFLQNHKSVWENTDKLSDYLGRADEFDAVFVPGGHGPMFDLAVDPVSQKVIAEFAEKGKVVAAVCHGPGAFVNVKLGGGGHLLEGKEVTGFSNAEEDIMGLSGAMPFLLEDKLKEGGGRFVKAEEPWGAKVVVDGRLVTGQNPASAKGVGEAVVKAVRGG</sequence>
<evidence type="ECO:0000313" key="7">
    <source>
        <dbReference type="EMBL" id="KAK0641743.1"/>
    </source>
</evidence>
<evidence type="ECO:0000259" key="6">
    <source>
        <dbReference type="Pfam" id="PF01965"/>
    </source>
</evidence>